<comment type="caution">
    <text evidence="1">The sequence shown here is derived from an EMBL/GenBank/DDBJ whole genome shotgun (WGS) entry which is preliminary data.</text>
</comment>
<evidence type="ECO:0000313" key="2">
    <source>
        <dbReference type="Proteomes" id="UP000318667"/>
    </source>
</evidence>
<sequence>MIFLKNGLGPCPLSHGSCIFSKKAFETAGKYDSNYRLIQDYDLWQRMFSIGSIEMVPEILYLYRVHQNSLTNNSRSAFCIEMNQISIKYICEICFGHKVKKPVFIVFGPKQHCKIFKDHVVQYGSYKIHQYVFFKHYKDNLDSSYRKFKKGAVDGIIILDPHKGNECKKILSYFESKEMNYNQNLFSLYNILE</sequence>
<dbReference type="AlphaFoldDB" id="A0A562JLX9"/>
<gene>
    <name evidence="1" type="ORF">IQ19_03656</name>
</gene>
<organism evidence="1 2">
    <name type="scientific">Cytobacillus oceanisediminis</name>
    <dbReference type="NCBI Taxonomy" id="665099"/>
    <lineage>
        <taxon>Bacteria</taxon>
        <taxon>Bacillati</taxon>
        <taxon>Bacillota</taxon>
        <taxon>Bacilli</taxon>
        <taxon>Bacillales</taxon>
        <taxon>Bacillaceae</taxon>
        <taxon>Cytobacillus</taxon>
    </lineage>
</organism>
<dbReference type="Gene3D" id="3.90.550.10">
    <property type="entry name" value="Spore Coat Polysaccharide Biosynthesis Protein SpsA, Chain A"/>
    <property type="match status" value="1"/>
</dbReference>
<evidence type="ECO:0000313" key="1">
    <source>
        <dbReference type="EMBL" id="TWH83995.1"/>
    </source>
</evidence>
<proteinExistence type="predicted"/>
<protein>
    <submittedName>
        <fullName evidence="1">Uncharacterized protein</fullName>
    </submittedName>
</protein>
<name>A0A562JLX9_9BACI</name>
<dbReference type="Proteomes" id="UP000318667">
    <property type="component" value="Unassembled WGS sequence"/>
</dbReference>
<dbReference type="SUPFAM" id="SSF53448">
    <property type="entry name" value="Nucleotide-diphospho-sugar transferases"/>
    <property type="match status" value="1"/>
</dbReference>
<reference evidence="1 2" key="1">
    <citation type="journal article" date="2015" name="Stand. Genomic Sci.">
        <title>Genomic Encyclopedia of Bacterial and Archaeal Type Strains, Phase III: the genomes of soil and plant-associated and newly described type strains.</title>
        <authorList>
            <person name="Whitman W.B."/>
            <person name="Woyke T."/>
            <person name="Klenk H.P."/>
            <person name="Zhou Y."/>
            <person name="Lilburn T.G."/>
            <person name="Beck B.J."/>
            <person name="De Vos P."/>
            <person name="Vandamme P."/>
            <person name="Eisen J.A."/>
            <person name="Garrity G."/>
            <person name="Hugenholtz P."/>
            <person name="Kyrpides N.C."/>
        </authorList>
    </citation>
    <scope>NUCLEOTIDE SEQUENCE [LARGE SCALE GENOMIC DNA]</scope>
    <source>
        <strain evidence="1 2">CGMCC 1.10115</strain>
    </source>
</reference>
<accession>A0A562JLX9</accession>
<keyword evidence="2" id="KW-1185">Reference proteome</keyword>
<dbReference type="EMBL" id="VLKI01000012">
    <property type="protein sequence ID" value="TWH83995.1"/>
    <property type="molecule type" value="Genomic_DNA"/>
</dbReference>
<dbReference type="InterPro" id="IPR029044">
    <property type="entry name" value="Nucleotide-diphossugar_trans"/>
</dbReference>